<keyword evidence="2" id="KW-0547">Nucleotide-binding</keyword>
<organism evidence="2 3">
    <name type="scientific">Mycolicibacterium canariasense</name>
    <name type="common">Mycobacterium canariasense</name>
    <dbReference type="NCBI Taxonomy" id="228230"/>
    <lineage>
        <taxon>Bacteria</taxon>
        <taxon>Bacillati</taxon>
        <taxon>Actinomycetota</taxon>
        <taxon>Actinomycetes</taxon>
        <taxon>Mycobacteriales</taxon>
        <taxon>Mycobacteriaceae</taxon>
        <taxon>Mycolicibacterium</taxon>
    </lineage>
</organism>
<name>A0A100WF49_MYCCR</name>
<proteinExistence type="predicted"/>
<dbReference type="EMBL" id="BCSY01000063">
    <property type="protein sequence ID" value="GAS96868.1"/>
    <property type="molecule type" value="Genomic_DNA"/>
</dbReference>
<reference evidence="3" key="1">
    <citation type="journal article" date="2016" name="Genome Announc.">
        <title>Draft Genome Sequences of Five Rapidly Growing Mycobacterium Species, M. thermoresistibile, M. fortuitum subsp. acetamidolyticum, M. canariasense, M. brisbanense, and M. novocastrense.</title>
        <authorList>
            <person name="Katahira K."/>
            <person name="Ogura Y."/>
            <person name="Gotoh Y."/>
            <person name="Hayashi T."/>
        </authorList>
    </citation>
    <scope>NUCLEOTIDE SEQUENCE [LARGE SCALE GENOMIC DNA]</scope>
    <source>
        <strain evidence="3">JCM15298</strain>
    </source>
</reference>
<dbReference type="RefSeq" id="WP_062657834.1">
    <property type="nucleotide sequence ID" value="NZ_BCSY01000063.1"/>
</dbReference>
<dbReference type="STRING" id="228230.RMCC_3834"/>
<feature type="region of interest" description="Disordered" evidence="1">
    <location>
        <begin position="480"/>
        <end position="527"/>
    </location>
</feature>
<evidence type="ECO:0000313" key="2">
    <source>
        <dbReference type="EMBL" id="GAS96868.1"/>
    </source>
</evidence>
<evidence type="ECO:0000256" key="1">
    <source>
        <dbReference type="SAM" id="MobiDB-lite"/>
    </source>
</evidence>
<protein>
    <submittedName>
        <fullName evidence="2">Putative ATP-binding protein</fullName>
    </submittedName>
</protein>
<keyword evidence="2" id="KW-0067">ATP-binding</keyword>
<evidence type="ECO:0000313" key="3">
    <source>
        <dbReference type="Proteomes" id="UP000069443"/>
    </source>
</evidence>
<reference evidence="3" key="2">
    <citation type="submission" date="2016-02" db="EMBL/GenBank/DDBJ databases">
        <title>Draft genome sequence of five rapidly growing Mycobacterium species.</title>
        <authorList>
            <person name="Katahira K."/>
            <person name="Gotou Y."/>
            <person name="Iida K."/>
            <person name="Ogura Y."/>
            <person name="Hayashi T."/>
        </authorList>
    </citation>
    <scope>NUCLEOTIDE SEQUENCE [LARGE SCALE GENOMIC DNA]</scope>
    <source>
        <strain evidence="3">JCM15298</strain>
    </source>
</reference>
<sequence length="527" mass="57958">MSDNTETDKKSVAARLVSMAQERYLLGLSEEGEPFGADRDRPHLVMLLRAGKAGLRADLAARYFAETGAVAGGQALTDATLILEGLAATKPPERLNLRVADDDGTIYIDTGRPDGQTIRIRQGRWTLTERAPVRFLRTKLTGAMPLPAQGGNVEKLWDFVNVDFEDRPVLLAALVAALVQTDVPHPILALFAEQGSAKSTTTRMLVDLIDPSPVPLRQAPRDSDSWVTAASGSWVVALDNLSTISPWLSDSLCRAATGDGNIKRALYTDSDLAVIKFRRCVIINGIDVGAVRPDLAERLATVDLRRIDRHMRQPEATMRQQWRTALPGILGGLLDLAAVVHQRLETISVDVSPRMADFSRTLAAVDEILSTHGFRRYLSRANQLSEDSLSADPFIEQLRLHIREPLVAKSGGDLLATVTPTGDTWRRPKEWPRNGRDVTAVLRRHAPALRSLGWAIEDDGARNHRNVLLWTVYPPYKDVSAKQHSQSSRPSRISAPREQSSSVQELPAHRQTVPKGHSADDLDVEAS</sequence>
<gene>
    <name evidence="2" type="ORF">RMCC_3834</name>
</gene>
<dbReference type="Proteomes" id="UP000069443">
    <property type="component" value="Unassembled WGS sequence"/>
</dbReference>
<dbReference type="GO" id="GO:0005524">
    <property type="term" value="F:ATP binding"/>
    <property type="evidence" value="ECO:0007669"/>
    <property type="project" value="UniProtKB-KW"/>
</dbReference>
<keyword evidence="3" id="KW-1185">Reference proteome</keyword>
<comment type="caution">
    <text evidence="2">The sequence shown here is derived from an EMBL/GenBank/DDBJ whole genome shotgun (WGS) entry which is preliminary data.</text>
</comment>
<dbReference type="AlphaFoldDB" id="A0A100WF49"/>
<accession>A0A100WF49</accession>
<feature type="compositionally biased region" description="Polar residues" evidence="1">
    <location>
        <begin position="482"/>
        <end position="504"/>
    </location>
</feature>